<gene>
    <name evidence="2" type="ORF">B9Z65_9167</name>
</gene>
<comment type="caution">
    <text evidence="2">The sequence shown here is derived from an EMBL/GenBank/DDBJ whole genome shotgun (WGS) entry which is preliminary data.</text>
</comment>
<name>A0A2P7Z0P7_9PEZI</name>
<feature type="chain" id="PRO_5015142202" evidence="1">
    <location>
        <begin position="20"/>
        <end position="186"/>
    </location>
</feature>
<dbReference type="EMBL" id="NHZQ01000342">
    <property type="protein sequence ID" value="PSK41781.1"/>
    <property type="molecule type" value="Genomic_DNA"/>
</dbReference>
<sequence length="186" mass="20063">MSFFRSLVYGLASSAFVLGLPSSDRVKEGSLVERQGPITTTTELVGDGDPHLNFKNVQITGTLSCGDGGCSKEATQGESIIVGFEASVTPAEWITGGFSVQRETSFSQTDACEAGPGERVCVWQRVQHVAYTVQDIRCNANLGCNVVQGPYVMRSPDTSQTGSYCVRGDACRTQNEFYWEDTAIPI</sequence>
<dbReference type="OrthoDB" id="3641682at2759"/>
<feature type="signal peptide" evidence="1">
    <location>
        <begin position="1"/>
        <end position="19"/>
    </location>
</feature>
<reference evidence="2 3" key="1">
    <citation type="submission" date="2017-05" db="EMBL/GenBank/DDBJ databases">
        <title>Draft genome sequence of Elsinoe australis.</title>
        <authorList>
            <person name="Cheng Q."/>
        </authorList>
    </citation>
    <scope>NUCLEOTIDE SEQUENCE [LARGE SCALE GENOMIC DNA]</scope>
    <source>
        <strain evidence="2 3">NL1</strain>
    </source>
</reference>
<dbReference type="AlphaFoldDB" id="A0A2P7Z0P7"/>
<keyword evidence="1" id="KW-0732">Signal</keyword>
<evidence type="ECO:0000256" key="1">
    <source>
        <dbReference type="SAM" id="SignalP"/>
    </source>
</evidence>
<protein>
    <submittedName>
        <fullName evidence="2">Uncharacterized protein</fullName>
    </submittedName>
</protein>
<keyword evidence="3" id="KW-1185">Reference proteome</keyword>
<dbReference type="Proteomes" id="UP000243723">
    <property type="component" value="Unassembled WGS sequence"/>
</dbReference>
<proteinExistence type="predicted"/>
<accession>A0A2P7Z0P7</accession>
<evidence type="ECO:0000313" key="3">
    <source>
        <dbReference type="Proteomes" id="UP000243723"/>
    </source>
</evidence>
<organism evidence="2 3">
    <name type="scientific">Elsinoe australis</name>
    <dbReference type="NCBI Taxonomy" id="40998"/>
    <lineage>
        <taxon>Eukaryota</taxon>
        <taxon>Fungi</taxon>
        <taxon>Dikarya</taxon>
        <taxon>Ascomycota</taxon>
        <taxon>Pezizomycotina</taxon>
        <taxon>Dothideomycetes</taxon>
        <taxon>Dothideomycetidae</taxon>
        <taxon>Myriangiales</taxon>
        <taxon>Elsinoaceae</taxon>
        <taxon>Elsinoe</taxon>
    </lineage>
</organism>
<evidence type="ECO:0000313" key="2">
    <source>
        <dbReference type="EMBL" id="PSK41781.1"/>
    </source>
</evidence>